<feature type="region of interest" description="Disordered" evidence="1">
    <location>
        <begin position="180"/>
        <end position="213"/>
    </location>
</feature>
<dbReference type="AlphaFoldDB" id="F0YJX0"/>
<evidence type="ECO:0000256" key="1">
    <source>
        <dbReference type="SAM" id="MobiDB-lite"/>
    </source>
</evidence>
<keyword evidence="5" id="KW-1185">Reference proteome</keyword>
<dbReference type="PROSITE" id="PS50020">
    <property type="entry name" value="WW_DOMAIN_2"/>
    <property type="match status" value="1"/>
</dbReference>
<proteinExistence type="predicted"/>
<dbReference type="GeneID" id="20226073"/>
<feature type="region of interest" description="Disordered" evidence="1">
    <location>
        <begin position="306"/>
        <end position="374"/>
    </location>
</feature>
<dbReference type="SUPFAM" id="SSF51045">
    <property type="entry name" value="WW domain"/>
    <property type="match status" value="2"/>
</dbReference>
<feature type="compositionally biased region" description="Low complexity" evidence="1">
    <location>
        <begin position="306"/>
        <end position="347"/>
    </location>
</feature>
<feature type="region of interest" description="Disordered" evidence="1">
    <location>
        <begin position="103"/>
        <end position="163"/>
    </location>
</feature>
<feature type="compositionally biased region" description="Basic residues" evidence="1">
    <location>
        <begin position="348"/>
        <end position="357"/>
    </location>
</feature>
<protein>
    <recommendedName>
        <fullName evidence="3">WW domain-containing protein</fullName>
    </recommendedName>
</protein>
<dbReference type="SMART" id="SM00456">
    <property type="entry name" value="WW"/>
    <property type="match status" value="2"/>
</dbReference>
<sequence>MVVEADDGSVAYAHHATGKAATGPTEASVVEGPTIWVTLIDPVSGQVYYYSRMSGESSWAPPRWIDYYDPDARCVYYVHTRTNASTWDRPESFLDDAEAAAGELDYADAPPPEEAKAADSPRRRGADDEAKRDASPAKRPASAHAPPSHVRSPPGVNKENGDAPLDKLNAILFSYQKRPKQPWDPAATQAPADAASPEAKKRDSGASCPSPPDYPTFDGEVFNKTSIGIGVMATVVGGAGVICFAAFFQNKKHGFIKGPRACATVRAAVPGHVPGPCPGRARGPVPGPCRASPARARPVPGARAECRARAGPRGPCPARARGPVPSAVPRAGPVPGRVPGAHLPCRNPRARRPRPPSRGRTVVQGPVPDSEQHDGCLIVMLGPGETGDTPVAELKRKSEEHKAEAARLEQRVLFAQERHGEADDEEAPPPQTGDDSGASAGGDSSSSSPLTPGPPGRGAVVVTLAEAFPDTFGFGEAFKEFEGCAVGGDGYYRRASERELGRLTQRPLYDLLRLLRPHRNQDLKCDIIEELVRYGTPAHVSVDADGDLFYDRAPVPPVKRVNLRFAGMIRFGSGFEAFDGKRNPFTDEPFARATYDELMSMHRPVLSLMVDACPMTREERSALMKRSAKERLAKFLASHGVPKGVDLRPGARRICLYRPYPIGFSTRDHSSEAKRFRAAQKARCLAQSKLAAEARLEGKPRSSGGGSGAISASRNAEQKRLIALLADHHARANGHDFANRCYRKWWHTNYCNPPEAVMCFVCKCMTKKRVFEHWQIANSDGSVTYYHRSLTCCPTCNIVTVCIVDKLELPAQDIAEARARARADARAVAAFCYPGYTPPS</sequence>
<feature type="region of interest" description="Disordered" evidence="1">
    <location>
        <begin position="418"/>
        <end position="458"/>
    </location>
</feature>
<dbReference type="RefSeq" id="XP_009040685.1">
    <property type="nucleotide sequence ID" value="XM_009042437.1"/>
</dbReference>
<keyword evidence="2" id="KW-0472">Membrane</keyword>
<evidence type="ECO:0000259" key="3">
    <source>
        <dbReference type="PROSITE" id="PS50020"/>
    </source>
</evidence>
<reference evidence="4 5" key="1">
    <citation type="journal article" date="2011" name="Proc. Natl. Acad. Sci. U.S.A.">
        <title>Niche of harmful alga Aureococcus anophagefferens revealed through ecogenomics.</title>
        <authorList>
            <person name="Gobler C.J."/>
            <person name="Berry D.L."/>
            <person name="Dyhrman S.T."/>
            <person name="Wilhelm S.W."/>
            <person name="Salamov A."/>
            <person name="Lobanov A.V."/>
            <person name="Zhang Y."/>
            <person name="Collier J.L."/>
            <person name="Wurch L.L."/>
            <person name="Kustka A.B."/>
            <person name="Dill B.D."/>
            <person name="Shah M."/>
            <person name="VerBerkmoes N.C."/>
            <person name="Kuo A."/>
            <person name="Terry A."/>
            <person name="Pangilinan J."/>
            <person name="Lindquist E.A."/>
            <person name="Lucas S."/>
            <person name="Paulsen I.T."/>
            <person name="Hattenrath-Lehmann T.K."/>
            <person name="Talmage S.C."/>
            <person name="Walker E.A."/>
            <person name="Koch F."/>
            <person name="Burson A.M."/>
            <person name="Marcoval M.A."/>
            <person name="Tang Y.Z."/>
            <person name="Lecleir G.R."/>
            <person name="Coyne K.J."/>
            <person name="Berg G.M."/>
            <person name="Bertrand E.M."/>
            <person name="Saito M.A."/>
            <person name="Gladyshev V.N."/>
            <person name="Grigoriev I.V."/>
        </authorList>
    </citation>
    <scope>NUCLEOTIDE SEQUENCE [LARGE SCALE GENOMIC DNA]</scope>
    <source>
        <strain evidence="5">CCMP 1984</strain>
    </source>
</reference>
<dbReference type="InterPro" id="IPR036020">
    <property type="entry name" value="WW_dom_sf"/>
</dbReference>
<accession>F0YJX0</accession>
<dbReference type="Proteomes" id="UP000002729">
    <property type="component" value="Unassembled WGS sequence"/>
</dbReference>
<dbReference type="EMBL" id="GL833149">
    <property type="protein sequence ID" value="EGB04578.1"/>
    <property type="molecule type" value="Genomic_DNA"/>
</dbReference>
<evidence type="ECO:0000313" key="5">
    <source>
        <dbReference type="Proteomes" id="UP000002729"/>
    </source>
</evidence>
<name>F0YJX0_AURAN</name>
<feature type="compositionally biased region" description="Low complexity" evidence="1">
    <location>
        <begin position="433"/>
        <end position="448"/>
    </location>
</feature>
<dbReference type="InParanoid" id="F0YJX0"/>
<feature type="transmembrane region" description="Helical" evidence="2">
    <location>
        <begin position="227"/>
        <end position="248"/>
    </location>
</feature>
<keyword evidence="2" id="KW-1133">Transmembrane helix</keyword>
<feature type="compositionally biased region" description="Basic and acidic residues" evidence="1">
    <location>
        <begin position="113"/>
        <end position="136"/>
    </location>
</feature>
<dbReference type="CDD" id="cd00201">
    <property type="entry name" value="WW"/>
    <property type="match status" value="2"/>
</dbReference>
<organism evidence="5">
    <name type="scientific">Aureococcus anophagefferens</name>
    <name type="common">Harmful bloom alga</name>
    <dbReference type="NCBI Taxonomy" id="44056"/>
    <lineage>
        <taxon>Eukaryota</taxon>
        <taxon>Sar</taxon>
        <taxon>Stramenopiles</taxon>
        <taxon>Ochrophyta</taxon>
        <taxon>Pelagophyceae</taxon>
        <taxon>Pelagomonadales</taxon>
        <taxon>Pelagomonadaceae</taxon>
        <taxon>Aureococcus</taxon>
    </lineage>
</organism>
<dbReference type="InterPro" id="IPR001202">
    <property type="entry name" value="WW_dom"/>
</dbReference>
<dbReference type="KEGG" id="aaf:AURANDRAFT_67086"/>
<dbReference type="Gene3D" id="2.20.70.10">
    <property type="match status" value="1"/>
</dbReference>
<gene>
    <name evidence="4" type="ORF">AURANDRAFT_67086</name>
</gene>
<feature type="compositionally biased region" description="Low complexity" evidence="1">
    <location>
        <begin position="183"/>
        <end position="197"/>
    </location>
</feature>
<dbReference type="PROSITE" id="PS01159">
    <property type="entry name" value="WW_DOMAIN_1"/>
    <property type="match status" value="1"/>
</dbReference>
<evidence type="ECO:0000313" key="4">
    <source>
        <dbReference type="EMBL" id="EGB04578.1"/>
    </source>
</evidence>
<keyword evidence="2" id="KW-0812">Transmembrane</keyword>
<evidence type="ECO:0000256" key="2">
    <source>
        <dbReference type="SAM" id="Phobius"/>
    </source>
</evidence>
<dbReference type="Pfam" id="PF00397">
    <property type="entry name" value="WW"/>
    <property type="match status" value="1"/>
</dbReference>
<dbReference type="OrthoDB" id="195748at2759"/>
<feature type="domain" description="WW" evidence="3">
    <location>
        <begin position="58"/>
        <end position="92"/>
    </location>
</feature>